<keyword evidence="2 8" id="KW-0812">Transmembrane</keyword>
<dbReference type="GO" id="GO:0008654">
    <property type="term" value="P:phospholipid biosynthetic process"/>
    <property type="evidence" value="ECO:0007669"/>
    <property type="project" value="UniProtKB-KW"/>
</dbReference>
<name>A0A4Q4TEQ7_9PEZI</name>
<comment type="catalytic activity">
    <reaction evidence="8">
        <text>(9Z)-octadecenoyl-CoA + H2O = S-(9Z-octadecenoyl)-4'-phosphopantetheine + adenosine 3',5'-bisphosphate + 2 H(+)</text>
        <dbReference type="Rhea" id="RHEA:65564"/>
        <dbReference type="ChEBI" id="CHEBI:15377"/>
        <dbReference type="ChEBI" id="CHEBI:15378"/>
        <dbReference type="ChEBI" id="CHEBI:57387"/>
        <dbReference type="ChEBI" id="CHEBI:58343"/>
        <dbReference type="ChEBI" id="CHEBI:156553"/>
    </reaction>
</comment>
<feature type="active site" evidence="8">
    <location>
        <position position="203"/>
    </location>
</feature>
<organism evidence="11 12">
    <name type="scientific">Monosporascus ibericus</name>
    <dbReference type="NCBI Taxonomy" id="155417"/>
    <lineage>
        <taxon>Eukaryota</taxon>
        <taxon>Fungi</taxon>
        <taxon>Dikarya</taxon>
        <taxon>Ascomycota</taxon>
        <taxon>Pezizomycotina</taxon>
        <taxon>Sordariomycetes</taxon>
        <taxon>Xylariomycetidae</taxon>
        <taxon>Xylariales</taxon>
        <taxon>Xylariales incertae sedis</taxon>
        <taxon>Monosporascus</taxon>
    </lineage>
</organism>
<dbReference type="GO" id="GO:0010945">
    <property type="term" value="F:coenzyme A diphosphatase activity"/>
    <property type="evidence" value="ECO:0007669"/>
    <property type="project" value="InterPro"/>
</dbReference>
<dbReference type="HAMAP" id="MF_03231">
    <property type="entry name" value="SCS3"/>
    <property type="match status" value="1"/>
</dbReference>
<feature type="transmembrane region" description="Helical" evidence="10">
    <location>
        <begin position="303"/>
        <end position="319"/>
    </location>
</feature>
<comment type="subcellular location">
    <subcellularLocation>
        <location evidence="1 8">Endoplasmic reticulum membrane</location>
        <topology evidence="1 8">Multi-pass membrane protein</topology>
    </subcellularLocation>
</comment>
<keyword evidence="12" id="KW-1185">Reference proteome</keyword>
<dbReference type="EMBL" id="QJNU01000237">
    <property type="protein sequence ID" value="RYP03887.1"/>
    <property type="molecule type" value="Genomic_DNA"/>
</dbReference>
<keyword evidence="4 8" id="KW-0256">Endoplasmic reticulum</keyword>
<keyword evidence="3 8" id="KW-0378">Hydrolase</keyword>
<dbReference type="STRING" id="155417.A0A4Q4TEQ7"/>
<protein>
    <recommendedName>
        <fullName evidence="8">Acyl-coenzyme A diphosphatase SCS3</fullName>
        <ecNumber evidence="8">3.6.1.-</ecNumber>
    </recommendedName>
    <alternativeName>
        <fullName evidence="8">FIT family protein SCS3</fullName>
    </alternativeName>
</protein>
<evidence type="ECO:0000256" key="10">
    <source>
        <dbReference type="SAM" id="Phobius"/>
    </source>
</evidence>
<dbReference type="GO" id="GO:0005789">
    <property type="term" value="C:endoplasmic reticulum membrane"/>
    <property type="evidence" value="ECO:0007669"/>
    <property type="project" value="UniProtKB-SubCell"/>
</dbReference>
<feature type="transmembrane region" description="Helical" evidence="10">
    <location>
        <begin position="277"/>
        <end position="297"/>
    </location>
</feature>
<reference evidence="11 12" key="1">
    <citation type="submission" date="2018-06" db="EMBL/GenBank/DDBJ databases">
        <title>Complete Genomes of Monosporascus.</title>
        <authorList>
            <person name="Robinson A.J."/>
            <person name="Natvig D.O."/>
        </authorList>
    </citation>
    <scope>NUCLEOTIDE SEQUENCE [LARGE SCALE GENOMIC DNA]</scope>
    <source>
        <strain evidence="11 12">CBS 110550</strain>
    </source>
</reference>
<comment type="similarity">
    <text evidence="8">Belongs to the FIT family. Fungal FIT2B/SCS3 subfamily.</text>
</comment>
<proteinExistence type="inferred from homology"/>
<evidence type="ECO:0000256" key="3">
    <source>
        <dbReference type="ARBA" id="ARBA00022801"/>
    </source>
</evidence>
<comment type="caution">
    <text evidence="11">The sequence shown here is derived from an EMBL/GenBank/DDBJ whole genome shotgun (WGS) entry which is preliminary data.</text>
</comment>
<dbReference type="InterPro" id="IPR046400">
    <property type="entry name" value="SCS3"/>
</dbReference>
<dbReference type="GO" id="GO:0140042">
    <property type="term" value="P:lipid droplet formation"/>
    <property type="evidence" value="ECO:0007669"/>
    <property type="project" value="UniProtKB-UniRule"/>
</dbReference>
<evidence type="ECO:0000256" key="1">
    <source>
        <dbReference type="ARBA" id="ARBA00004477"/>
    </source>
</evidence>
<evidence type="ECO:0000256" key="7">
    <source>
        <dbReference type="ARBA" id="ARBA00023136"/>
    </source>
</evidence>
<evidence type="ECO:0000256" key="4">
    <source>
        <dbReference type="ARBA" id="ARBA00022824"/>
    </source>
</evidence>
<evidence type="ECO:0000256" key="5">
    <source>
        <dbReference type="ARBA" id="ARBA00022989"/>
    </source>
</evidence>
<feature type="transmembrane region" description="Helical" evidence="10">
    <location>
        <begin position="204"/>
        <end position="223"/>
    </location>
</feature>
<dbReference type="InterPro" id="IPR019388">
    <property type="entry name" value="FIT"/>
</dbReference>
<feature type="transmembrane region" description="Helical" evidence="10">
    <location>
        <begin position="97"/>
        <end position="118"/>
    </location>
</feature>
<gene>
    <name evidence="8" type="primary">SCS3</name>
    <name evidence="8" type="synonym">FIT2B</name>
    <name evidence="11" type="ORF">DL764_004803</name>
</gene>
<comment type="catalytic activity">
    <reaction evidence="8">
        <text>(5Z,8Z,11Z,14Z)-eicosatetraenoyl-CoA + H2O = S-(5Z,8Z,11Z,14Z-eicosatetraenoyl)-4'-phosphopantetheine + adenosine 3',5'-bisphosphate + 2 H(+)</text>
        <dbReference type="Rhea" id="RHEA:65568"/>
        <dbReference type="ChEBI" id="CHEBI:15377"/>
        <dbReference type="ChEBI" id="CHEBI:15378"/>
        <dbReference type="ChEBI" id="CHEBI:57368"/>
        <dbReference type="ChEBI" id="CHEBI:58343"/>
        <dbReference type="ChEBI" id="CHEBI:156554"/>
    </reaction>
</comment>
<comment type="function">
    <text evidence="8">Fatty acyl-coenzyme A (CoA) diphosphatase that hydrolyzes fatty acyl-CoA to yield acyl-4'-phosphopantetheine and adenosine 3',5'-bisphosphate. Preferentially hydrolyzes unsaturated long-chain acyl-CoA substrates in the endoplasmic reticulum (ER) lumen. This catalytic activity is required for maintaining ER structure and for lipid droplets (LDs) biogenesis, which are lipid storage organelles involved in maintaining lipid and energy homeostasis. May directly bind to diacylglycerol (DAGs) and triacylglycerol, which is also important for LD biogenesis. May support directional budding of nacent LDs from the ER into the cytosol by reducing DAG levels at sites of LD formation. May play a role in the regulation of cell morphology and cytoskeletal organization. Involved in phospholipid biosynthesis.</text>
</comment>
<evidence type="ECO:0000313" key="11">
    <source>
        <dbReference type="EMBL" id="RYP03887.1"/>
    </source>
</evidence>
<accession>A0A4Q4TEQ7</accession>
<feature type="active site" evidence="8">
    <location>
        <position position="297"/>
    </location>
</feature>
<evidence type="ECO:0000256" key="8">
    <source>
        <dbReference type="HAMAP-Rule" id="MF_03231"/>
    </source>
</evidence>
<keyword evidence="5 8" id="KW-1133">Transmembrane helix</keyword>
<keyword evidence="7 8" id="KW-0472">Membrane</keyword>
<dbReference type="OrthoDB" id="5579088at2759"/>
<dbReference type="Proteomes" id="UP000293360">
    <property type="component" value="Unassembled WGS sequence"/>
</dbReference>
<sequence>MAAANGQQQQNDSSSGGGGGYRSNVRNPPYLPTPTERLSLLAYPAILAFGTLFSVLSPETRAAPYDAGRQSHAQDHTAPSYFARKDNLLNVLFVKRGWAWVTAAFVAFALFGHPALLASARRRIHAATRWALVTACWVLVTQWCFGPPLIDRGFRITGGRCRAAHEAVAEEGVGAAATKDVFTAAACRAAGGRWSGGHDISGHVFLLVLGSYFLAQEVGWVLVRAGALARSAGVREERCVVMPDGAVKGAGVEAERDGEGGGGGGAYDPALGLAGRFAVAVIVLCLWMLLMTAIYFHTWFEKFTGLVVAMMAIYGVYFVPRFVPALRPFVGLPGI</sequence>
<dbReference type="Pfam" id="PF10261">
    <property type="entry name" value="FIT"/>
    <property type="match status" value="1"/>
</dbReference>
<feature type="transmembrane region" description="Helical" evidence="10">
    <location>
        <begin position="38"/>
        <end position="56"/>
    </location>
</feature>
<keyword evidence="8" id="KW-0444">Lipid biosynthesis</keyword>
<dbReference type="EC" id="3.6.1.-" evidence="8"/>
<keyword evidence="8" id="KW-1208">Phospholipid metabolism</keyword>
<comment type="catalytic activity">
    <reaction evidence="8">
        <text>hexadecanoyl-CoA + H2O = S-hexadecanoyl-4'-phosphopantetheine + adenosine 3',5'-bisphosphate + 2 H(+)</text>
        <dbReference type="Rhea" id="RHEA:50032"/>
        <dbReference type="ChEBI" id="CHEBI:15377"/>
        <dbReference type="ChEBI" id="CHEBI:15378"/>
        <dbReference type="ChEBI" id="CHEBI:57379"/>
        <dbReference type="ChEBI" id="CHEBI:58343"/>
        <dbReference type="ChEBI" id="CHEBI:132018"/>
    </reaction>
</comment>
<dbReference type="AlphaFoldDB" id="A0A4Q4TEQ7"/>
<feature type="region of interest" description="Disordered" evidence="9">
    <location>
        <begin position="1"/>
        <end position="28"/>
    </location>
</feature>
<evidence type="ECO:0000256" key="9">
    <source>
        <dbReference type="SAM" id="MobiDB-lite"/>
    </source>
</evidence>
<feature type="compositionally biased region" description="Low complexity" evidence="9">
    <location>
        <begin position="1"/>
        <end position="14"/>
    </location>
</feature>
<evidence type="ECO:0000256" key="6">
    <source>
        <dbReference type="ARBA" id="ARBA00023098"/>
    </source>
</evidence>
<evidence type="ECO:0000313" key="12">
    <source>
        <dbReference type="Proteomes" id="UP000293360"/>
    </source>
</evidence>
<evidence type="ECO:0000256" key="2">
    <source>
        <dbReference type="ARBA" id="ARBA00022692"/>
    </source>
</evidence>
<keyword evidence="6" id="KW-0443">Lipid metabolism</keyword>
<dbReference type="PANTHER" id="PTHR23129">
    <property type="entry name" value="ACYL-COENZYME A DIPHOSPHATASE FITM2"/>
    <property type="match status" value="1"/>
</dbReference>
<keyword evidence="8" id="KW-0594">Phospholipid biosynthesis</keyword>
<dbReference type="PANTHER" id="PTHR23129:SF0">
    <property type="entry name" value="ACYL-COENZYME A DIPHOSPHATASE FITM2"/>
    <property type="match status" value="1"/>
</dbReference>
<comment type="catalytic activity">
    <reaction evidence="8">
        <text>an acyl-CoA + H2O = an acyl-4'-phosphopantetheine + adenosine 3',5'-bisphosphate + 2 H(+)</text>
        <dbReference type="Rhea" id="RHEA:50044"/>
        <dbReference type="ChEBI" id="CHEBI:15377"/>
        <dbReference type="ChEBI" id="CHEBI:15378"/>
        <dbReference type="ChEBI" id="CHEBI:58342"/>
        <dbReference type="ChEBI" id="CHEBI:58343"/>
        <dbReference type="ChEBI" id="CHEBI:132023"/>
    </reaction>
</comment>